<name>A0ABS6S3G4_9BACT</name>
<organism evidence="2 3">
    <name type="scientific">Candidatus Magnetobacterium casense</name>
    <dbReference type="NCBI Taxonomy" id="1455061"/>
    <lineage>
        <taxon>Bacteria</taxon>
        <taxon>Pseudomonadati</taxon>
        <taxon>Nitrospirota</taxon>
        <taxon>Thermodesulfovibrionia</taxon>
        <taxon>Thermodesulfovibrionales</taxon>
        <taxon>Candidatus Magnetobacteriaceae</taxon>
        <taxon>Candidatus Magnetobacterium</taxon>
    </lineage>
</organism>
<evidence type="ECO:0000313" key="3">
    <source>
        <dbReference type="Proteomes" id="UP001196980"/>
    </source>
</evidence>
<dbReference type="RefSeq" id="WP_218254008.1">
    <property type="nucleotide sequence ID" value="NZ_JABXWD010000568.1"/>
</dbReference>
<gene>
    <name evidence="2" type="ORF">HWQ67_17590</name>
</gene>
<evidence type="ECO:0000313" key="2">
    <source>
        <dbReference type="EMBL" id="MBV6343391.1"/>
    </source>
</evidence>
<keyword evidence="3" id="KW-1185">Reference proteome</keyword>
<dbReference type="Proteomes" id="UP001196980">
    <property type="component" value="Unassembled WGS sequence"/>
</dbReference>
<dbReference type="EMBL" id="JABXWD010000568">
    <property type="protein sequence ID" value="MBV6343391.1"/>
    <property type="molecule type" value="Genomic_DNA"/>
</dbReference>
<feature type="non-terminal residue" evidence="2">
    <location>
        <position position="1"/>
    </location>
</feature>
<protein>
    <submittedName>
        <fullName evidence="2">DUF2341 domain-containing protein</fullName>
    </submittedName>
</protein>
<comment type="caution">
    <text evidence="2">The sequence shown here is derived from an EMBL/GenBank/DDBJ whole genome shotgun (WGS) entry which is preliminary data.</text>
</comment>
<dbReference type="InterPro" id="IPR018765">
    <property type="entry name" value="DUF2341"/>
</dbReference>
<accession>A0ABS6S3G4</accession>
<dbReference type="Pfam" id="PF10102">
    <property type="entry name" value="DUF2341"/>
    <property type="match status" value="1"/>
</dbReference>
<feature type="domain" description="DUF2341" evidence="1">
    <location>
        <begin position="122"/>
        <end position="206"/>
    </location>
</feature>
<feature type="non-terminal residue" evidence="2">
    <location>
        <position position="590"/>
    </location>
</feature>
<proteinExistence type="predicted"/>
<sequence>ASWNTSGYNNITLTARGVGWINGGGITKFVIRSNREILQYTPVGPEFVGYYNYNCGDASKYPLLTLTYVCSDWLDDYSYRKVLSIEGSTGAQTNYQMRVNVYAAAGTDSGSSVYLNYTCQADFDDVRFTTPSGTSLDFWQETYTSNVSAVFWVECDSIAASPSVTQFLMYYGNPAATSASNGTNTFLTYDDFERGNDGDTVGGAWTEVAAHCHISTEQDIGNVAGYFGTRSAKLVGVATLPAMSIPQTGGDTYALYTRYYRESGAGSGGGQTIRHGNGVKRIVIDIAAADGSITYYDTAWRDTLTDCAAGAWVLLELRNINFTAGTYDIWYDGAAIKTGAAMQTSAGDANIIILVGDDTAGADQFYDNFIVRKFTSTEPSISSWGSQNTLPAPTGVSATDGTYTDKVIISWTEPCGASGYYIYRGGTYVTSVAAGTVSYNDTGATAGTVDVGSPSSTPGIGYVRVTTTGEHVHNASPVAYTLKSYAGTANSTSSSSNTGFRSVGALSYQWQYWDGGAYVNIPGGTTDPYDDYTYAPAPYIYPGTMQASTTNTSSVALSVSGESVITGATNNTLVQYYQIVVSGVGDGIDA</sequence>
<evidence type="ECO:0000259" key="1">
    <source>
        <dbReference type="Pfam" id="PF10102"/>
    </source>
</evidence>
<reference evidence="2 3" key="1">
    <citation type="journal article" date="2020" name="J Geophys Res Biogeosci">
        <title>Magnetotaxis as an Adaptation to Enable Bacterial Shuttling of Microbial Sulfur and Sulfur Cycling Across Aquatic Oxic#Anoxic Interfaces.</title>
        <authorList>
            <person name="Li J."/>
            <person name="Liu P."/>
            <person name="Wang J."/>
            <person name="Roberts A.P."/>
            <person name="Pan Y."/>
        </authorList>
    </citation>
    <scope>NUCLEOTIDE SEQUENCE [LARGE SCALE GENOMIC DNA]</scope>
    <source>
        <strain evidence="2 3">MYR-1_YQ</strain>
    </source>
</reference>